<proteinExistence type="predicted"/>
<evidence type="ECO:0000256" key="1">
    <source>
        <dbReference type="SAM" id="SignalP"/>
    </source>
</evidence>
<feature type="signal peptide" evidence="1">
    <location>
        <begin position="1"/>
        <end position="25"/>
    </location>
</feature>
<evidence type="ECO:0000313" key="3">
    <source>
        <dbReference type="Proteomes" id="UP000315525"/>
    </source>
</evidence>
<feature type="chain" id="PRO_5021935454" evidence="1">
    <location>
        <begin position="26"/>
        <end position="170"/>
    </location>
</feature>
<keyword evidence="1" id="KW-0732">Signal</keyword>
<name>A0A523URL5_UNCT6</name>
<accession>A0A523URL5</accession>
<sequence>MEHLKKNLLTAVILILMFLAVQALAEETEEEFRKIEISKGFFAPSFKVNGDKLEKNEVERMVLSLGDEEATGQLRSYKLYHYASLVPSGVGGFLMGYSLGYAAFGGEFPTAAFLSGCGATGVGFLLDSVANSRLAGSVGRYNQVLKEKYGISLVPQPGTSQGLLYLSYSF</sequence>
<protein>
    <submittedName>
        <fullName evidence="2">Uncharacterized protein</fullName>
    </submittedName>
</protein>
<evidence type="ECO:0000313" key="2">
    <source>
        <dbReference type="EMBL" id="TET45134.1"/>
    </source>
</evidence>
<comment type="caution">
    <text evidence="2">The sequence shown here is derived from an EMBL/GenBank/DDBJ whole genome shotgun (WGS) entry which is preliminary data.</text>
</comment>
<reference evidence="2 3" key="1">
    <citation type="submission" date="2019-03" db="EMBL/GenBank/DDBJ databases">
        <title>Metabolic potential of uncultured bacteria and archaea associated with petroleum seepage in deep-sea sediments.</title>
        <authorList>
            <person name="Dong X."/>
            <person name="Hubert C."/>
        </authorList>
    </citation>
    <scope>NUCLEOTIDE SEQUENCE [LARGE SCALE GENOMIC DNA]</scope>
    <source>
        <strain evidence="2">E44_bin18</strain>
    </source>
</reference>
<dbReference type="EMBL" id="SOJN01000094">
    <property type="protein sequence ID" value="TET45134.1"/>
    <property type="molecule type" value="Genomic_DNA"/>
</dbReference>
<gene>
    <name evidence="2" type="ORF">E3J62_08470</name>
</gene>
<organism evidence="2 3">
    <name type="scientific">candidate division TA06 bacterium</name>
    <dbReference type="NCBI Taxonomy" id="2250710"/>
    <lineage>
        <taxon>Bacteria</taxon>
        <taxon>Bacteria division TA06</taxon>
    </lineage>
</organism>
<dbReference type="AlphaFoldDB" id="A0A523URL5"/>
<dbReference type="Proteomes" id="UP000315525">
    <property type="component" value="Unassembled WGS sequence"/>
</dbReference>